<sequence>MNTSSNNKNLFRKIKYKFDFVTSNHGKNWLLALNWIFIFELISSILEYNLVEKAQNFVEPITNTLFKEISIAILLVLFIWYSLYNFIFMNKERFLLFTIYIWVCIYFLFTNDLTFNLLLHNLNPTELYIDGFGIYLVVQVLLKVIILYLIYKLLIAFKNRKSNT</sequence>
<accession>A0A5C2HBD9</accession>
<dbReference type="OrthoDB" id="5347178at2"/>
<evidence type="ECO:0000313" key="1">
    <source>
        <dbReference type="EMBL" id="QEP33582.1"/>
    </source>
</evidence>
<dbReference type="KEGG" id="apai:APAC_0421"/>
<reference evidence="1" key="1">
    <citation type="submission" date="2019-09" db="EMBL/GenBank/DDBJ databases">
        <title>Complete genome sequencing of four Arcobacter species reveals a diverse suite of mobile elements.</title>
        <authorList>
            <person name="Miller W.G."/>
            <person name="Yee E."/>
            <person name="Bono J.L."/>
        </authorList>
    </citation>
    <scope>NUCLEOTIDE SEQUENCE [LARGE SCALE GENOMIC DNA]</scope>
    <source>
        <strain evidence="1">LMG 26638</strain>
    </source>
</reference>
<keyword evidence="2" id="KW-1185">Reference proteome</keyword>
<name>A0A5C2HBD9_9BACT</name>
<evidence type="ECO:0000313" key="2">
    <source>
        <dbReference type="Proteomes" id="UP000322726"/>
    </source>
</evidence>
<dbReference type="EMBL" id="CP035928">
    <property type="protein sequence ID" value="QEP33582.1"/>
    <property type="molecule type" value="Genomic_DNA"/>
</dbReference>
<dbReference type="Proteomes" id="UP000322726">
    <property type="component" value="Chromosome"/>
</dbReference>
<protein>
    <submittedName>
        <fullName evidence="1">Putative membrane protein</fullName>
    </submittedName>
</protein>
<organism evidence="1 2">
    <name type="scientific">Malaciobacter pacificus</name>
    <dbReference type="NCBI Taxonomy" id="1080223"/>
    <lineage>
        <taxon>Bacteria</taxon>
        <taxon>Pseudomonadati</taxon>
        <taxon>Campylobacterota</taxon>
        <taxon>Epsilonproteobacteria</taxon>
        <taxon>Campylobacterales</taxon>
        <taxon>Arcobacteraceae</taxon>
        <taxon>Malaciobacter</taxon>
    </lineage>
</organism>
<proteinExistence type="predicted"/>
<dbReference type="RefSeq" id="WP_130232545.1">
    <property type="nucleotide sequence ID" value="NZ_BMEF01000010.1"/>
</dbReference>
<reference evidence="1" key="2">
    <citation type="submission" date="2019-09" db="EMBL/GenBank/DDBJ databases">
        <title>Taxonomic note: a critical rebuttal of the proposed division of the genus Arcobacter into six genera, emended descriptions of Arcobacter anaerophilus and the genus Arcobacter, and an assessment of genus-level boundaries for Epsilonproteobacteria using in silico genomic comparator tools.</title>
        <authorList>
            <person name="On S.L.W."/>
            <person name="Miller W.G."/>
            <person name="Biggs P."/>
            <person name="Cornelius A."/>
            <person name="Vandamme P."/>
        </authorList>
    </citation>
    <scope>NUCLEOTIDE SEQUENCE [LARGE SCALE GENOMIC DNA]</scope>
    <source>
        <strain evidence="1">LMG 26638</strain>
    </source>
</reference>
<dbReference type="AlphaFoldDB" id="A0A5C2HBD9"/>
<gene>
    <name evidence="1" type="ORF">APAC_0421</name>
</gene>